<dbReference type="Proteomes" id="UP000799755">
    <property type="component" value="Unassembled WGS sequence"/>
</dbReference>
<protein>
    <submittedName>
        <fullName evidence="1">Uncharacterized protein</fullName>
    </submittedName>
</protein>
<keyword evidence="2" id="KW-1185">Reference proteome</keyword>
<comment type="caution">
    <text evidence="1">The sequence shown here is derived from an EMBL/GenBank/DDBJ whole genome shotgun (WGS) entry which is preliminary data.</text>
</comment>
<evidence type="ECO:0000313" key="1">
    <source>
        <dbReference type="EMBL" id="KAF2472613.1"/>
    </source>
</evidence>
<evidence type="ECO:0000313" key="2">
    <source>
        <dbReference type="Proteomes" id="UP000799755"/>
    </source>
</evidence>
<accession>A0ACB6R1B4</accession>
<organism evidence="1 2">
    <name type="scientific">Lindgomyces ingoldianus</name>
    <dbReference type="NCBI Taxonomy" id="673940"/>
    <lineage>
        <taxon>Eukaryota</taxon>
        <taxon>Fungi</taxon>
        <taxon>Dikarya</taxon>
        <taxon>Ascomycota</taxon>
        <taxon>Pezizomycotina</taxon>
        <taxon>Dothideomycetes</taxon>
        <taxon>Pleosporomycetidae</taxon>
        <taxon>Pleosporales</taxon>
        <taxon>Lindgomycetaceae</taxon>
        <taxon>Lindgomyces</taxon>
    </lineage>
</organism>
<name>A0ACB6R1B4_9PLEO</name>
<proteinExistence type="predicted"/>
<dbReference type="EMBL" id="MU003502">
    <property type="protein sequence ID" value="KAF2472613.1"/>
    <property type="molecule type" value="Genomic_DNA"/>
</dbReference>
<gene>
    <name evidence="1" type="ORF">BDR25DRAFT_15896</name>
</gene>
<sequence>MSARRWRPVYLLIHLSTEGRSPLITLFTGFMEAGLLLVLTFFFAAQWGGNLVITMIALVLLLVFITLGRALGLVYVWLSSQVWGLTVINCDNVDEIRGVLRIVCSMEGVLVVVNGATYFGGYRMDGRDGFNAFVDRYERGEFDDLPEGKLDQGGDMGSLDQGSTKAVGSTEKSSVDTPQQV</sequence>
<reference evidence="1" key="1">
    <citation type="journal article" date="2020" name="Stud. Mycol.">
        <title>101 Dothideomycetes genomes: a test case for predicting lifestyles and emergence of pathogens.</title>
        <authorList>
            <person name="Haridas S."/>
            <person name="Albert R."/>
            <person name="Binder M."/>
            <person name="Bloem J."/>
            <person name="Labutti K."/>
            <person name="Salamov A."/>
            <person name="Andreopoulos B."/>
            <person name="Baker S."/>
            <person name="Barry K."/>
            <person name="Bills G."/>
            <person name="Bluhm B."/>
            <person name="Cannon C."/>
            <person name="Castanera R."/>
            <person name="Culley D."/>
            <person name="Daum C."/>
            <person name="Ezra D."/>
            <person name="Gonzalez J."/>
            <person name="Henrissat B."/>
            <person name="Kuo A."/>
            <person name="Liang C."/>
            <person name="Lipzen A."/>
            <person name="Lutzoni F."/>
            <person name="Magnuson J."/>
            <person name="Mondo S."/>
            <person name="Nolan M."/>
            <person name="Ohm R."/>
            <person name="Pangilinan J."/>
            <person name="Park H.-J."/>
            <person name="Ramirez L."/>
            <person name="Alfaro M."/>
            <person name="Sun H."/>
            <person name="Tritt A."/>
            <person name="Yoshinaga Y."/>
            <person name="Zwiers L.-H."/>
            <person name="Turgeon B."/>
            <person name="Goodwin S."/>
            <person name="Spatafora J."/>
            <person name="Crous P."/>
            <person name="Grigoriev I."/>
        </authorList>
    </citation>
    <scope>NUCLEOTIDE SEQUENCE</scope>
    <source>
        <strain evidence="1">ATCC 200398</strain>
    </source>
</reference>